<evidence type="ECO:0000313" key="6">
    <source>
        <dbReference type="Proteomes" id="UP000262712"/>
    </source>
</evidence>
<name>A0A2G1DH32_9BACT</name>
<evidence type="ECO:0000313" key="3">
    <source>
        <dbReference type="EMBL" id="AXX93415.1"/>
    </source>
</evidence>
<keyword evidence="5" id="KW-1185">Reference proteome</keyword>
<comment type="similarity">
    <text evidence="1 2">Belongs to the ArsC family.</text>
</comment>
<accession>A0A2G1DH32</accession>
<organism evidence="4 5">
    <name type="scientific">Malaciobacter molluscorum LMG 25693</name>
    <dbReference type="NCBI Taxonomy" id="870501"/>
    <lineage>
        <taxon>Bacteria</taxon>
        <taxon>Pseudomonadati</taxon>
        <taxon>Campylobacterota</taxon>
        <taxon>Epsilonproteobacteria</taxon>
        <taxon>Campylobacterales</taxon>
        <taxon>Arcobacteraceae</taxon>
        <taxon>Malaciobacter</taxon>
    </lineage>
</organism>
<dbReference type="PANTHER" id="PTHR30041">
    <property type="entry name" value="ARSENATE REDUCTASE"/>
    <property type="match status" value="1"/>
</dbReference>
<evidence type="ECO:0000313" key="4">
    <source>
        <dbReference type="EMBL" id="PHO17818.1"/>
    </source>
</evidence>
<dbReference type="Pfam" id="PF03960">
    <property type="entry name" value="ArsC"/>
    <property type="match status" value="1"/>
</dbReference>
<proteinExistence type="inferred from homology"/>
<dbReference type="KEGG" id="amol:AMOL_2473"/>
<reference evidence="3 6" key="2">
    <citation type="submission" date="2018-08" db="EMBL/GenBank/DDBJ databases">
        <title>Complete genome of the Arcobacter molluscorum type strain LMG 25693.</title>
        <authorList>
            <person name="Miller W.G."/>
            <person name="Yee E."/>
            <person name="Bono J.L."/>
        </authorList>
    </citation>
    <scope>NUCLEOTIDE SEQUENCE [LARGE SCALE GENOMIC DNA]</scope>
    <source>
        <strain evidence="3 6">CECT 7696</strain>
    </source>
</reference>
<dbReference type="NCBIfam" id="TIGR01617">
    <property type="entry name" value="arsC_related"/>
    <property type="match status" value="1"/>
</dbReference>
<evidence type="ECO:0000256" key="2">
    <source>
        <dbReference type="PROSITE-ProRule" id="PRU01282"/>
    </source>
</evidence>
<dbReference type="AlphaFoldDB" id="A0A2G1DH32"/>
<dbReference type="InterPro" id="IPR006504">
    <property type="entry name" value="Tscrpt_reg_Spx/MgsR"/>
</dbReference>
<dbReference type="Gene3D" id="3.40.30.10">
    <property type="entry name" value="Glutaredoxin"/>
    <property type="match status" value="1"/>
</dbReference>
<dbReference type="PANTHER" id="PTHR30041:SF8">
    <property type="entry name" value="PROTEIN YFFB"/>
    <property type="match status" value="1"/>
</dbReference>
<gene>
    <name evidence="3" type="ORF">AMOL_2473</name>
    <name evidence="4" type="ORF">CPU12_08650</name>
</gene>
<dbReference type="Proteomes" id="UP000221222">
    <property type="component" value="Unassembled WGS sequence"/>
</dbReference>
<dbReference type="InterPro" id="IPR036249">
    <property type="entry name" value="Thioredoxin-like_sf"/>
</dbReference>
<dbReference type="SUPFAM" id="SSF52833">
    <property type="entry name" value="Thioredoxin-like"/>
    <property type="match status" value="1"/>
</dbReference>
<sequence length="113" mass="13520">MIKVYGIKNCDSVKKALKFFKEHNLEIDFFDFKKEEVTSTMIDYWVKNSSVDKLFNNRGTTYRTLKLKDLNLDDEGKKQWLCKESMLIKRPVVEYNDKVIVGFDEKEYKNTFL</sequence>
<protein>
    <submittedName>
        <fullName evidence="3">Arsenate reductase (ArsC) family protein</fullName>
    </submittedName>
    <submittedName>
        <fullName evidence="4">Arsenate reductase family protein</fullName>
    </submittedName>
</protein>
<dbReference type="InterPro" id="IPR006660">
    <property type="entry name" value="Arsenate_reductase-like"/>
</dbReference>
<dbReference type="EMBL" id="CP032098">
    <property type="protein sequence ID" value="AXX93415.1"/>
    <property type="molecule type" value="Genomic_DNA"/>
</dbReference>
<dbReference type="CDD" id="cd02977">
    <property type="entry name" value="ArsC_family"/>
    <property type="match status" value="1"/>
</dbReference>
<dbReference type="Proteomes" id="UP000262712">
    <property type="component" value="Chromosome"/>
</dbReference>
<evidence type="ECO:0000313" key="5">
    <source>
        <dbReference type="Proteomes" id="UP000221222"/>
    </source>
</evidence>
<dbReference type="PROSITE" id="PS51353">
    <property type="entry name" value="ARSC"/>
    <property type="match status" value="1"/>
</dbReference>
<reference evidence="4 5" key="1">
    <citation type="submission" date="2017-09" db="EMBL/GenBank/DDBJ databases">
        <title>Arcobacter canalis sp. nov., a new species isolated from a water canal contaminated with urban sewage.</title>
        <authorList>
            <person name="Perez-Cataluna A."/>
            <person name="Salas-Masso N."/>
            <person name="Figueras M.J."/>
        </authorList>
    </citation>
    <scope>NUCLEOTIDE SEQUENCE [LARGE SCALE GENOMIC DNA]</scope>
    <source>
        <strain evidence="4 5">F98-3</strain>
    </source>
</reference>
<dbReference type="EMBL" id="NXFY01000012">
    <property type="protein sequence ID" value="PHO17818.1"/>
    <property type="molecule type" value="Genomic_DNA"/>
</dbReference>
<evidence type="ECO:0000256" key="1">
    <source>
        <dbReference type="ARBA" id="ARBA00007198"/>
    </source>
</evidence>
<dbReference type="RefSeq" id="WP_099342710.1">
    <property type="nucleotide sequence ID" value="NZ_CP032098.1"/>
</dbReference>